<organism evidence="2 3">
    <name type="scientific">Methylorubrum extorquens (strain ATCC 14718 / DSM 1338 / JCM 2805 / NCIMB 9133 / AM1)</name>
    <name type="common">Methylobacterium extorquens</name>
    <dbReference type="NCBI Taxonomy" id="272630"/>
    <lineage>
        <taxon>Bacteria</taxon>
        <taxon>Pseudomonadati</taxon>
        <taxon>Pseudomonadota</taxon>
        <taxon>Alphaproteobacteria</taxon>
        <taxon>Hyphomicrobiales</taxon>
        <taxon>Methylobacteriaceae</taxon>
        <taxon>Methylorubrum</taxon>
    </lineage>
</organism>
<sequence length="85" mass="9639">MRDISEASMSDAPLTTSEISRSSRRMARPKSDHEPVLIRFVPGTREEIREVLHDGEDNASFVRLAVAKEIARRKRSTPRKPKPSP</sequence>
<evidence type="ECO:0000256" key="1">
    <source>
        <dbReference type="SAM" id="MobiDB-lite"/>
    </source>
</evidence>
<feature type="region of interest" description="Disordered" evidence="1">
    <location>
        <begin position="1"/>
        <end position="34"/>
    </location>
</feature>
<dbReference type="AlphaFoldDB" id="C5B194"/>
<dbReference type="KEGG" id="mea:Mex_1p4021"/>
<protein>
    <submittedName>
        <fullName evidence="2">Uncharacterized protein</fullName>
    </submittedName>
</protein>
<dbReference type="EMBL" id="CP001510">
    <property type="protein sequence ID" value="ACS41695.1"/>
    <property type="molecule type" value="Genomic_DNA"/>
</dbReference>
<accession>C5B194</accession>
<gene>
    <name evidence="2" type="ordered locus">MexAM1_META1p4021</name>
</gene>
<dbReference type="HOGENOM" id="CLU_2508870_0_0_5"/>
<proteinExistence type="predicted"/>
<keyword evidence="3" id="KW-1185">Reference proteome</keyword>
<evidence type="ECO:0000313" key="3">
    <source>
        <dbReference type="Proteomes" id="UP000009081"/>
    </source>
</evidence>
<reference evidence="2 3" key="1">
    <citation type="journal article" date="2009" name="PLoS ONE">
        <title>Methylobacterium genome sequences: a reference blueprint to investigate microbial metabolism of C1 compounds from natural and industrial sources.</title>
        <authorList>
            <person name="Vuilleumier S."/>
            <person name="Chistoserdova L."/>
            <person name="Lee M.-C."/>
            <person name="Bringel F."/>
            <person name="Lajus A."/>
            <person name="Zhou Y."/>
            <person name="Gourion B."/>
            <person name="Barbe V."/>
            <person name="Chang J."/>
            <person name="Cruveiller S."/>
            <person name="Dossat C."/>
            <person name="Gillett W."/>
            <person name="Gruffaz C."/>
            <person name="Haugen E."/>
            <person name="Hourcade E."/>
            <person name="Levy R."/>
            <person name="Mangenot S."/>
            <person name="Muller E."/>
            <person name="Nadalig T."/>
            <person name="Pagni M."/>
            <person name="Penny C."/>
            <person name="Peyraud R."/>
            <person name="Robinson D.G."/>
            <person name="Roche D."/>
            <person name="Rouy Z."/>
            <person name="Saenampechek C."/>
            <person name="Salvignol G."/>
            <person name="Vallenet D."/>
            <person name="Wu Z."/>
            <person name="Marx C.J."/>
            <person name="Vorholt J.A."/>
            <person name="Olson M.V."/>
            <person name="Kaul R."/>
            <person name="Weissenbach J."/>
            <person name="Medigue C."/>
            <person name="Lidstrom M.E."/>
        </authorList>
    </citation>
    <scope>NUCLEOTIDE SEQUENCE [LARGE SCALE GENOMIC DNA]</scope>
    <source>
        <strain evidence="3">ATCC 14718 / DSM 1338 / JCM 2805 / NCIMB 9133 / AM1</strain>
    </source>
</reference>
<name>C5B194_METEA</name>
<dbReference type="Proteomes" id="UP000009081">
    <property type="component" value="Chromosome"/>
</dbReference>
<evidence type="ECO:0000313" key="2">
    <source>
        <dbReference type="EMBL" id="ACS41695.1"/>
    </source>
</evidence>